<proteinExistence type="predicted"/>
<organism evidence="2 3">
    <name type="scientific">Gymnopilus dilepis</name>
    <dbReference type="NCBI Taxonomy" id="231916"/>
    <lineage>
        <taxon>Eukaryota</taxon>
        <taxon>Fungi</taxon>
        <taxon>Dikarya</taxon>
        <taxon>Basidiomycota</taxon>
        <taxon>Agaricomycotina</taxon>
        <taxon>Agaricomycetes</taxon>
        <taxon>Agaricomycetidae</taxon>
        <taxon>Agaricales</taxon>
        <taxon>Agaricineae</taxon>
        <taxon>Hymenogastraceae</taxon>
        <taxon>Gymnopilus</taxon>
    </lineage>
</organism>
<dbReference type="Pfam" id="PF14027">
    <property type="entry name" value="Questin_oxidase"/>
    <property type="match status" value="1"/>
</dbReference>
<keyword evidence="3" id="KW-1185">Reference proteome</keyword>
<dbReference type="InterPro" id="IPR025337">
    <property type="entry name" value="Questin_oxidase-like"/>
</dbReference>
<gene>
    <name evidence="2" type="ORF">CVT26_015394</name>
</gene>
<dbReference type="PANTHER" id="PTHR35870:SF1">
    <property type="entry name" value="PROTEIN, PUTATIVE (AFU_ORTHOLOGUE AFUA_5G03330)-RELATED"/>
    <property type="match status" value="1"/>
</dbReference>
<comment type="caution">
    <text evidence="2">The sequence shown here is derived from an EMBL/GenBank/DDBJ whole genome shotgun (WGS) entry which is preliminary data.</text>
</comment>
<evidence type="ECO:0008006" key="4">
    <source>
        <dbReference type="Google" id="ProtNLM"/>
    </source>
</evidence>
<evidence type="ECO:0000256" key="1">
    <source>
        <dbReference type="ARBA" id="ARBA00023002"/>
    </source>
</evidence>
<keyword evidence="1" id="KW-0560">Oxidoreductase</keyword>
<dbReference type="STRING" id="231916.A0A409WAA8"/>
<dbReference type="GO" id="GO:0016491">
    <property type="term" value="F:oxidoreductase activity"/>
    <property type="evidence" value="ECO:0007669"/>
    <property type="project" value="UniProtKB-KW"/>
</dbReference>
<dbReference type="PANTHER" id="PTHR35870">
    <property type="entry name" value="PROTEIN, PUTATIVE (AFU_ORTHOLOGUE AFUA_5G03330)-RELATED"/>
    <property type="match status" value="1"/>
</dbReference>
<sequence>MTPISYTLKNKGQLNLPGISYASRKAAEALLLKDAEDHHCFFRQSGFHNHLSHHILAAYDLGASPGHLHKIYTDEARTQRPRLLEKADKDIHVTKENWTQYLGNQSAYSALVSFFTHEIHDLGASATLEKYVFDEEANQDGAHMLTRVMSGAVHPFIQIGYGTEFGDDVLIATGLAQAAVHNTLLIFNIDKAPPKENTTLLELLREVYDSEVLKPLMPYDPNALINARLKGAVADGRLEEIEKIVAKFNLKDDFTEEDIARKTEEVIWVATLLTFATGKPGRKPRLDFFLMHLLTSSLFLRPFIAMLKNRASKAALLRAYLPIMITITLSRGRPRINPELMMSYSNIPRPPLPKEKLPAPFDSSIGSPLDDTDYNPWPVIIEAVRYHPDSHVLKAMRTLIYGAQHFGSTPAAEVIGAFSSKDQYGTETHKGMSAVDGTVFIRAAGVLMDTLGWVSYGQAEGEWDRSALGWDAAWDSPPEKN</sequence>
<protein>
    <recommendedName>
        <fullName evidence="4">Oxidoreductase AflY</fullName>
    </recommendedName>
</protein>
<dbReference type="OrthoDB" id="10004862at2759"/>
<evidence type="ECO:0000313" key="3">
    <source>
        <dbReference type="Proteomes" id="UP000284706"/>
    </source>
</evidence>
<dbReference type="AlphaFoldDB" id="A0A409WAA8"/>
<dbReference type="Proteomes" id="UP000284706">
    <property type="component" value="Unassembled WGS sequence"/>
</dbReference>
<reference evidence="2 3" key="1">
    <citation type="journal article" date="2018" name="Evol. Lett.">
        <title>Horizontal gene cluster transfer increased hallucinogenic mushroom diversity.</title>
        <authorList>
            <person name="Reynolds H.T."/>
            <person name="Vijayakumar V."/>
            <person name="Gluck-Thaler E."/>
            <person name="Korotkin H.B."/>
            <person name="Matheny P.B."/>
            <person name="Slot J.C."/>
        </authorList>
    </citation>
    <scope>NUCLEOTIDE SEQUENCE [LARGE SCALE GENOMIC DNA]</scope>
    <source>
        <strain evidence="2 3">SRW20</strain>
    </source>
</reference>
<accession>A0A409WAA8</accession>
<dbReference type="InParanoid" id="A0A409WAA8"/>
<evidence type="ECO:0000313" key="2">
    <source>
        <dbReference type="EMBL" id="PPQ75410.1"/>
    </source>
</evidence>
<name>A0A409WAA8_9AGAR</name>
<dbReference type="EMBL" id="NHYE01005262">
    <property type="protein sequence ID" value="PPQ75410.1"/>
    <property type="molecule type" value="Genomic_DNA"/>
</dbReference>